<dbReference type="Pfam" id="PF13513">
    <property type="entry name" value="HEAT_EZ"/>
    <property type="match status" value="1"/>
</dbReference>
<gene>
    <name evidence="9" type="ORF">IE077_001483</name>
</gene>
<evidence type="ECO:0000259" key="8">
    <source>
        <dbReference type="PROSITE" id="PS50166"/>
    </source>
</evidence>
<organism evidence="9 10">
    <name type="scientific">Cardiosporidium cionae</name>
    <dbReference type="NCBI Taxonomy" id="476202"/>
    <lineage>
        <taxon>Eukaryota</taxon>
        <taxon>Sar</taxon>
        <taxon>Alveolata</taxon>
        <taxon>Apicomplexa</taxon>
        <taxon>Aconoidasida</taxon>
        <taxon>Nephromycida</taxon>
        <taxon>Cardiosporidium</taxon>
    </lineage>
</organism>
<keyword evidence="4" id="KW-0963">Cytoplasm</keyword>
<keyword evidence="7" id="KW-0539">Nucleus</keyword>
<dbReference type="Pfam" id="PF03810">
    <property type="entry name" value="IBN_N"/>
    <property type="match status" value="1"/>
</dbReference>
<dbReference type="EMBL" id="JADAQX010000119">
    <property type="protein sequence ID" value="KAF8821844.1"/>
    <property type="molecule type" value="Genomic_DNA"/>
</dbReference>
<dbReference type="InterPro" id="IPR001494">
    <property type="entry name" value="Importin-beta_N"/>
</dbReference>
<comment type="subcellular location">
    <subcellularLocation>
        <location evidence="2">Cytoplasm</location>
    </subcellularLocation>
    <subcellularLocation>
        <location evidence="1">Nucleus</location>
    </subcellularLocation>
</comment>
<comment type="caution">
    <text evidence="9">The sequence shown here is derived from an EMBL/GenBank/DDBJ whole genome shotgun (WGS) entry which is preliminary data.</text>
</comment>
<evidence type="ECO:0000256" key="3">
    <source>
        <dbReference type="ARBA" id="ARBA00022448"/>
    </source>
</evidence>
<dbReference type="SUPFAM" id="SSF48371">
    <property type="entry name" value="ARM repeat"/>
    <property type="match status" value="1"/>
</dbReference>
<keyword evidence="10" id="KW-1185">Reference proteome</keyword>
<evidence type="ECO:0000256" key="2">
    <source>
        <dbReference type="ARBA" id="ARBA00004496"/>
    </source>
</evidence>
<evidence type="ECO:0000256" key="4">
    <source>
        <dbReference type="ARBA" id="ARBA00022490"/>
    </source>
</evidence>
<dbReference type="InterPro" id="IPR016024">
    <property type="entry name" value="ARM-type_fold"/>
</dbReference>
<dbReference type="InterPro" id="IPR011989">
    <property type="entry name" value="ARM-like"/>
</dbReference>
<dbReference type="Gene3D" id="1.25.10.10">
    <property type="entry name" value="Leucine-rich Repeat Variant"/>
    <property type="match status" value="1"/>
</dbReference>
<keyword evidence="6" id="KW-0653">Protein transport</keyword>
<evidence type="ECO:0000256" key="1">
    <source>
        <dbReference type="ARBA" id="ARBA00004123"/>
    </source>
</evidence>
<keyword evidence="5" id="KW-0677">Repeat</keyword>
<keyword evidence="3" id="KW-0813">Transport</keyword>
<protein>
    <submittedName>
        <fullName evidence="9">HEAT repeat-containing protein</fullName>
    </submittedName>
</protein>
<sequence>SSVLAEEVETVSFALSESFDDVHAHLISRLAQEPDSVKVRGFTMESSLPALLLGTLDFQQNVRAEAEKKLIEASEQNLCVYIVKCHGLFIQELTAVLCNDGNDPTIRQIAAIMLKNTISAKNKKEDEEKAKRWLSLPEDITNAAKQQIFNAIKVPINTVSSAACQVISKLGRIELPANRWPDFLESLLSMVTSEDKHAKKASLTCLGYLCEEVAEILEEFNTELLTEEQHNKILTTVVQGMRDNDPAVKIAASKAFYHAVLFARSNLEKENEKNFIFEVLTLNCKENDKEVSLRSFECLVQIVTEFYEYISPFMPTIFPLTIEAINEGEEQVAIPALEFWNSICDEEISILNGESKRVSHNFIEQASQYLLPILLETLSREDSEDDDIEAWTLSKSAAICVSLCAQVMLQSVIIKKSNFVIGDRILKYTLDFVNANFSSEDWKRREAALLAYGSIMEGPKTETLRSIIVQSFPSICASLKDSSEAVRDTAAWTIGRMVAFHALVVIPLLGDIGTANRESPLAIIVNCLTDSPRVAVNICWIINELADQLNKTPIGDYDDETGNFSVTILDPLFQTLCDALIAVSERSDAVRLHEVIFSCYDEKNLREAALTTLISLIHGVGDSCKPAMLKLYEHFLQLLERSFAFERSPRIADLQGLMCGCLQVLITRLETEIIPSAPRTWQCLVTVFKSSSNEGLSEDALLTTSALANGTKNLEGLMAVILCFCVLEGDFEPFMDEFIPHLLTGLHRTEDLSLNTVIDGTCKVCIELVGDVSRALKQKFIRHCESIMRQLYNTLRDPDADRTLKPAIMIAVGDVAMAISGEFHRYLLPFMQLLTQAANTLIDMGPVENEDWIWYIADLREGVLQAYSGIVYGMKDGGKKEELRHYVNAMLELVQLVVNTDAEYFSETNLSSAIALTGDLVNTFESDICDHLRRAPFMETMLAKAKSLGDDDDNDAMKDCKKKAMWLQQVITRYSLINPSVS</sequence>
<evidence type="ECO:0000313" key="9">
    <source>
        <dbReference type="EMBL" id="KAF8821844.1"/>
    </source>
</evidence>
<dbReference type="InterPro" id="IPR058584">
    <property type="entry name" value="IMB1_TNPO1-like_TPR"/>
</dbReference>
<reference evidence="9 10" key="1">
    <citation type="journal article" date="2020" name="bioRxiv">
        <title>Metabolic contributions of an alphaproteobacterial endosymbiont in the apicomplexan Cardiosporidium cionae.</title>
        <authorList>
            <person name="Hunter E.S."/>
            <person name="Paight C.J."/>
            <person name="Lane C.E."/>
        </authorList>
    </citation>
    <scope>NUCLEOTIDE SEQUENCE [LARGE SCALE GENOMIC DNA]</scope>
    <source>
        <strain evidence="9">ESH_2018</strain>
    </source>
</reference>
<dbReference type="InterPro" id="IPR057672">
    <property type="entry name" value="TPR_IPO4/5"/>
</dbReference>
<dbReference type="PROSITE" id="PS50166">
    <property type="entry name" value="IMPORTIN_B_NT"/>
    <property type="match status" value="1"/>
</dbReference>
<dbReference type="Proteomes" id="UP000823046">
    <property type="component" value="Unassembled WGS sequence"/>
</dbReference>
<evidence type="ECO:0000256" key="5">
    <source>
        <dbReference type="ARBA" id="ARBA00022737"/>
    </source>
</evidence>
<name>A0ABQ7JCY2_9APIC</name>
<feature type="domain" description="Importin N-terminal" evidence="8">
    <location>
        <begin position="74"/>
        <end position="154"/>
    </location>
</feature>
<dbReference type="PANTHER" id="PTHR10527">
    <property type="entry name" value="IMPORTIN BETA"/>
    <property type="match status" value="1"/>
</dbReference>
<evidence type="ECO:0000256" key="7">
    <source>
        <dbReference type="ARBA" id="ARBA00023242"/>
    </source>
</evidence>
<evidence type="ECO:0000313" key="10">
    <source>
        <dbReference type="Proteomes" id="UP000823046"/>
    </source>
</evidence>
<proteinExistence type="predicted"/>
<dbReference type="Pfam" id="PF25574">
    <property type="entry name" value="TPR_IMB1"/>
    <property type="match status" value="1"/>
</dbReference>
<dbReference type="Pfam" id="PF25780">
    <property type="entry name" value="TPR_IPO5"/>
    <property type="match status" value="1"/>
</dbReference>
<accession>A0ABQ7JCY2</accession>
<evidence type="ECO:0000256" key="6">
    <source>
        <dbReference type="ARBA" id="ARBA00022927"/>
    </source>
</evidence>
<dbReference type="InterPro" id="IPR040122">
    <property type="entry name" value="Importin_beta"/>
</dbReference>
<feature type="non-terminal residue" evidence="9">
    <location>
        <position position="1"/>
    </location>
</feature>